<feature type="transmembrane region" description="Helical" evidence="1">
    <location>
        <begin position="112"/>
        <end position="130"/>
    </location>
</feature>
<evidence type="ECO:0000256" key="1">
    <source>
        <dbReference type="SAM" id="Phobius"/>
    </source>
</evidence>
<sequence>MTKVTASIGGALLAASFFLPLVDVRAGGPATADVFGVEAMRRHIEGSRELDSVKPLIAPALQQLDSFGAGPSLRNLSRLVAATKEIVDTVVATGVAPAEAQVASTALGTTRLALWLVPVVGAFQAVIPLLTRFRGYAGFFGLVARFSCGLLFVTLALIPLLGAPEARPFLGSAVYAALFGGGLMMVAGVCGVTRDNFVLVLAAQAAVFAAMVFGLWSLVEAAQRAL</sequence>
<evidence type="ECO:0000313" key="3">
    <source>
        <dbReference type="Proteomes" id="UP001150924"/>
    </source>
</evidence>
<keyword evidence="3" id="KW-1185">Reference proteome</keyword>
<dbReference type="EMBL" id="JAPNKE010000002">
    <property type="protein sequence ID" value="MCY1006573.1"/>
    <property type="molecule type" value="Genomic_DNA"/>
</dbReference>
<feature type="transmembrane region" description="Helical" evidence="1">
    <location>
        <begin position="169"/>
        <end position="190"/>
    </location>
</feature>
<dbReference type="Proteomes" id="UP001150924">
    <property type="component" value="Unassembled WGS sequence"/>
</dbReference>
<dbReference type="RefSeq" id="WP_267768836.1">
    <property type="nucleotide sequence ID" value="NZ_JAPNKE010000002.1"/>
</dbReference>
<protein>
    <submittedName>
        <fullName evidence="2">Uncharacterized protein</fullName>
    </submittedName>
</protein>
<reference evidence="2" key="1">
    <citation type="submission" date="2022-11" db="EMBL/GenBank/DDBJ databases">
        <title>Minimal conservation of predation-associated metabolite biosynthetic gene clusters underscores biosynthetic potential of Myxococcota including descriptions for ten novel species: Archangium lansinium sp. nov., Myxococcus landrumus sp. nov., Nannocystis bai.</title>
        <authorList>
            <person name="Ahearne A."/>
            <person name="Stevens C."/>
            <person name="Phillips K."/>
        </authorList>
    </citation>
    <scope>NUCLEOTIDE SEQUENCE</scope>
    <source>
        <strain evidence="2">Na p29</strain>
    </source>
</reference>
<feature type="transmembrane region" description="Helical" evidence="1">
    <location>
        <begin position="197"/>
        <end position="219"/>
    </location>
</feature>
<keyword evidence="1" id="KW-1133">Transmembrane helix</keyword>
<gene>
    <name evidence="2" type="ORF">OV079_13620</name>
</gene>
<comment type="caution">
    <text evidence="2">The sequence shown here is derived from an EMBL/GenBank/DDBJ whole genome shotgun (WGS) entry which is preliminary data.</text>
</comment>
<dbReference type="AlphaFoldDB" id="A0A9X3EVY8"/>
<accession>A0A9X3EVY8</accession>
<keyword evidence="1" id="KW-0812">Transmembrane</keyword>
<keyword evidence="1" id="KW-0472">Membrane</keyword>
<proteinExistence type="predicted"/>
<feature type="transmembrane region" description="Helical" evidence="1">
    <location>
        <begin position="142"/>
        <end position="163"/>
    </location>
</feature>
<evidence type="ECO:0000313" key="2">
    <source>
        <dbReference type="EMBL" id="MCY1006573.1"/>
    </source>
</evidence>
<organism evidence="2 3">
    <name type="scientific">Nannocystis pusilla</name>
    <dbReference type="NCBI Taxonomy" id="889268"/>
    <lineage>
        <taxon>Bacteria</taxon>
        <taxon>Pseudomonadati</taxon>
        <taxon>Myxococcota</taxon>
        <taxon>Polyangia</taxon>
        <taxon>Nannocystales</taxon>
        <taxon>Nannocystaceae</taxon>
        <taxon>Nannocystis</taxon>
    </lineage>
</organism>
<name>A0A9X3EVY8_9BACT</name>